<reference evidence="1" key="1">
    <citation type="journal article" date="2017" name="Genome Announc.">
        <title>High-Quality Whole-Genome Sequences of the Oligo-Mouse-Microbiota Bacterial Community.</title>
        <authorList>
            <person name="Garzetti D."/>
            <person name="Brugiroux S."/>
            <person name="Bunk B."/>
            <person name="Pukall R."/>
            <person name="McCoy K.D."/>
            <person name="Macpherson A.J."/>
            <person name="Stecher B."/>
        </authorList>
    </citation>
    <scope>NUCLEOTIDE SEQUENCE</scope>
    <source>
        <strain evidence="1">KB18</strain>
    </source>
</reference>
<keyword evidence="3" id="KW-1185">Reference proteome</keyword>
<dbReference type="EMBL" id="CP065321">
    <property type="protein sequence ID" value="QQR28708.1"/>
    <property type="molecule type" value="Genomic_DNA"/>
</dbReference>
<name>A0A1Z2XLU9_9FIRM</name>
<dbReference type="Proteomes" id="UP000196710">
    <property type="component" value="Chromosome"/>
</dbReference>
<evidence type="ECO:0000313" key="3">
    <source>
        <dbReference type="Proteomes" id="UP000196710"/>
    </source>
</evidence>
<proteinExistence type="predicted"/>
<evidence type="ECO:0000313" key="1">
    <source>
        <dbReference type="EMBL" id="ASB39419.1"/>
    </source>
</evidence>
<evidence type="ECO:0000313" key="2">
    <source>
        <dbReference type="EMBL" id="QQR28708.1"/>
    </source>
</evidence>
<protein>
    <submittedName>
        <fullName evidence="2">Uncharacterized protein</fullName>
    </submittedName>
</protein>
<accession>A0A1Z2XLU9</accession>
<dbReference type="RefSeq" id="WP_066536669.1">
    <property type="nucleotide sequence ID" value="NZ_CP021422.1"/>
</dbReference>
<dbReference type="KEGG" id="amur:ADH66_01380"/>
<gene>
    <name evidence="1" type="ORF">ADH66_01380</name>
    <name evidence="2" type="ORF">I5Q82_11395</name>
</gene>
<reference evidence="2 4" key="3">
    <citation type="submission" date="2020-11" db="EMBL/GenBank/DDBJ databases">
        <title>Closed and high quality bacterial genomes of the OMM12 community.</title>
        <authorList>
            <person name="Marbouty M."/>
            <person name="Lamy-Besnier Q."/>
            <person name="Debarbieux L."/>
            <person name="Koszul R."/>
        </authorList>
    </citation>
    <scope>NUCLEOTIDE SEQUENCE [LARGE SCALE GENOMIC DNA]</scope>
    <source>
        <strain evidence="2 4">KB18</strain>
    </source>
</reference>
<organism evidence="2 4">
    <name type="scientific">Acutalibacter muris</name>
    <dbReference type="NCBI Taxonomy" id="1796620"/>
    <lineage>
        <taxon>Bacteria</taxon>
        <taxon>Bacillati</taxon>
        <taxon>Bacillota</taxon>
        <taxon>Clostridia</taxon>
        <taxon>Eubacteriales</taxon>
        <taxon>Acutalibacteraceae</taxon>
        <taxon>Acutalibacter</taxon>
    </lineage>
</organism>
<reference evidence="3" key="2">
    <citation type="submission" date="2017-05" db="EMBL/GenBank/DDBJ databases">
        <title>Improved OligoMM genomes.</title>
        <authorList>
            <person name="Garzetti D."/>
        </authorList>
    </citation>
    <scope>NUCLEOTIDE SEQUENCE [LARGE SCALE GENOMIC DNA]</scope>
    <source>
        <strain evidence="3">KB18</strain>
    </source>
</reference>
<evidence type="ECO:0000313" key="4">
    <source>
        <dbReference type="Proteomes" id="UP000596035"/>
    </source>
</evidence>
<dbReference type="AlphaFoldDB" id="A0A1Z2XLU9"/>
<dbReference type="EMBL" id="CP021422">
    <property type="protein sequence ID" value="ASB39419.1"/>
    <property type="molecule type" value="Genomic_DNA"/>
</dbReference>
<dbReference type="Proteomes" id="UP000596035">
    <property type="component" value="Chromosome"/>
</dbReference>
<sequence length="85" mass="9453">MALENYRAADRANLLVRLPVPLGTDVWKICNNPAWNSGVESAEKFLFGEAQTPRCVVKADKFTVDMIADWGNRIFPTKADARSAL</sequence>